<organism evidence="1 4">
    <name type="scientific">Stenotrophomonas lactitubi</name>
    <dbReference type="NCBI Taxonomy" id="2045214"/>
    <lineage>
        <taxon>Bacteria</taxon>
        <taxon>Pseudomonadati</taxon>
        <taxon>Pseudomonadota</taxon>
        <taxon>Gammaproteobacteria</taxon>
        <taxon>Lysobacterales</taxon>
        <taxon>Lysobacteraceae</taxon>
        <taxon>Stenotrophomonas</taxon>
    </lineage>
</organism>
<protein>
    <submittedName>
        <fullName evidence="1">DUF3164 family protein</fullName>
    </submittedName>
</protein>
<dbReference type="RefSeq" id="WP_205404374.1">
    <property type="nucleotide sequence ID" value="NZ_JAFFTA010000001.1"/>
</dbReference>
<dbReference type="Proteomes" id="UP000784064">
    <property type="component" value="Unassembled WGS sequence"/>
</dbReference>
<dbReference type="Proteomes" id="UP000749453">
    <property type="component" value="Unassembled WGS sequence"/>
</dbReference>
<gene>
    <name evidence="1" type="ORF">JJW18_00230</name>
    <name evidence="2" type="ORF">JJW19_17190</name>
</gene>
<evidence type="ECO:0000313" key="1">
    <source>
        <dbReference type="EMBL" id="MBM9911895.1"/>
    </source>
</evidence>
<name>A0AAW4GCF1_9GAMM</name>
<sequence length="207" mass="23071">MTTHTIPEGYREDRKGRLVQESQIAAIDLARDQLVGELINGARKLHQQMAEFRGTAFGDIAAFVQLSAEQYGATIGGDKGNVTLMSYDGRFKIVRAVQDSIQFDERLQAAKALIDECLNDWTEGSRAELRTLVNNAFRVDNDGSIKTGEVLSLRRLKFDDPRWTQAMAAISDAVTVVGSKTYVRFYERDAQGQYQPISLDIAAVKHV</sequence>
<comment type="caution">
    <text evidence="1">The sequence shown here is derived from an EMBL/GenBank/DDBJ whole genome shotgun (WGS) entry which is preliminary data.</text>
</comment>
<dbReference type="InterPro" id="IPR021505">
    <property type="entry name" value="Phage_B3_Orf6"/>
</dbReference>
<dbReference type="EMBL" id="JAFFTA010000001">
    <property type="protein sequence ID" value="MBM9911895.1"/>
    <property type="molecule type" value="Genomic_DNA"/>
</dbReference>
<keyword evidence="3" id="KW-1185">Reference proteome</keyword>
<evidence type="ECO:0000313" key="3">
    <source>
        <dbReference type="Proteomes" id="UP000749453"/>
    </source>
</evidence>
<reference evidence="3" key="1">
    <citation type="submission" date="2021-01" db="EMBL/GenBank/DDBJ databases">
        <title>Stenotrophomonas maltophilia.</title>
        <authorList>
            <person name="Yu Y."/>
        </authorList>
    </citation>
    <scope>NUCLEOTIDE SEQUENCE [LARGE SCALE GENOMIC DNA]</scope>
    <source>
        <strain evidence="3">As-6</strain>
    </source>
</reference>
<dbReference type="Pfam" id="PF11363">
    <property type="entry name" value="DUF3164"/>
    <property type="match status" value="1"/>
</dbReference>
<dbReference type="AlphaFoldDB" id="A0AAW4GCF1"/>
<evidence type="ECO:0000313" key="4">
    <source>
        <dbReference type="Proteomes" id="UP000784064"/>
    </source>
</evidence>
<dbReference type="EMBL" id="JAFFTB010000030">
    <property type="protein sequence ID" value="MBM9939870.1"/>
    <property type="molecule type" value="Genomic_DNA"/>
</dbReference>
<reference evidence="1" key="2">
    <citation type="submission" date="2021-01" db="EMBL/GenBank/DDBJ databases">
        <authorList>
            <person name="Yu Y."/>
        </authorList>
    </citation>
    <scope>NUCLEOTIDE SEQUENCE</scope>
    <source>
        <strain evidence="1">As-5</strain>
        <strain evidence="2">As-6</strain>
    </source>
</reference>
<proteinExistence type="predicted"/>
<accession>A0AAW4GCF1</accession>
<evidence type="ECO:0000313" key="2">
    <source>
        <dbReference type="EMBL" id="MBM9939870.1"/>
    </source>
</evidence>